<evidence type="ECO:0000256" key="1">
    <source>
        <dbReference type="SAM" id="Phobius"/>
    </source>
</evidence>
<dbReference type="RefSeq" id="XP_001327261.1">
    <property type="nucleotide sequence ID" value="XM_001327226.1"/>
</dbReference>
<dbReference type="VEuPathDB" id="TrichDB:TVAG_019380"/>
<keyword evidence="1" id="KW-1133">Transmembrane helix</keyword>
<evidence type="ECO:0000313" key="3">
    <source>
        <dbReference type="Proteomes" id="UP000001542"/>
    </source>
</evidence>
<sequence>MIVANSNVTYTKCYSDIEKESFIITSKELKSLELFQPDLNYSNEAYDVKKASTRYTFDNIWTMIGSVEDSYFHDISVSESGAAIRIATSNFTLTVDKVFFSQCTSYSGYDAVTAGAIYYVVYTGYIFVYKTCGINCSSMQEAHFSYCRIVDNGSASISDLTIAQCPSSIKYQGYTQGFFMNSRFERTNISNCQCPSFAAGMYSASIDFPSDQKSIQFNYSSFSHLSCKKYGLFNTEGSSCLLDSCNLIENTGLLNIMPMFNGNSTLLNCYFKGNVNLTLPLAEKSQSEPNSIKFGKYCKVINSNTALKIALGISIPIIIIGVAILVYCVINNKMLAKLQAKEDLRREVDLSFG</sequence>
<dbReference type="SMR" id="A2DX11"/>
<protein>
    <submittedName>
        <fullName evidence="2">Uncharacterized protein</fullName>
    </submittedName>
</protein>
<dbReference type="KEGG" id="tva:4773038"/>
<dbReference type="Proteomes" id="UP000001542">
    <property type="component" value="Unassembled WGS sequence"/>
</dbReference>
<organism evidence="2 3">
    <name type="scientific">Trichomonas vaginalis (strain ATCC PRA-98 / G3)</name>
    <dbReference type="NCBI Taxonomy" id="412133"/>
    <lineage>
        <taxon>Eukaryota</taxon>
        <taxon>Metamonada</taxon>
        <taxon>Parabasalia</taxon>
        <taxon>Trichomonadida</taxon>
        <taxon>Trichomonadidae</taxon>
        <taxon>Trichomonas</taxon>
    </lineage>
</organism>
<proteinExistence type="predicted"/>
<reference evidence="2" key="1">
    <citation type="submission" date="2006-10" db="EMBL/GenBank/DDBJ databases">
        <authorList>
            <person name="Amadeo P."/>
            <person name="Zhao Q."/>
            <person name="Wortman J."/>
            <person name="Fraser-Liggett C."/>
            <person name="Carlton J."/>
        </authorList>
    </citation>
    <scope>NUCLEOTIDE SEQUENCE</scope>
    <source>
        <strain evidence="2">G3</strain>
    </source>
</reference>
<keyword evidence="1" id="KW-0472">Membrane</keyword>
<keyword evidence="3" id="KW-1185">Reference proteome</keyword>
<accession>A2DX11</accession>
<keyword evidence="1" id="KW-0812">Transmembrane</keyword>
<feature type="transmembrane region" description="Helical" evidence="1">
    <location>
        <begin position="309"/>
        <end position="330"/>
    </location>
</feature>
<dbReference type="AlphaFoldDB" id="A2DX11"/>
<gene>
    <name evidence="2" type="ORF">TVAG_019380</name>
</gene>
<dbReference type="InParanoid" id="A2DX11"/>
<evidence type="ECO:0000313" key="2">
    <source>
        <dbReference type="EMBL" id="EAY15038.1"/>
    </source>
</evidence>
<reference evidence="2" key="2">
    <citation type="journal article" date="2007" name="Science">
        <title>Draft genome sequence of the sexually transmitted pathogen Trichomonas vaginalis.</title>
        <authorList>
            <person name="Carlton J.M."/>
            <person name="Hirt R.P."/>
            <person name="Silva J.C."/>
            <person name="Delcher A.L."/>
            <person name="Schatz M."/>
            <person name="Zhao Q."/>
            <person name="Wortman J.R."/>
            <person name="Bidwell S.L."/>
            <person name="Alsmark U.C.M."/>
            <person name="Besteiro S."/>
            <person name="Sicheritz-Ponten T."/>
            <person name="Noel C.J."/>
            <person name="Dacks J.B."/>
            <person name="Foster P.G."/>
            <person name="Simillion C."/>
            <person name="Van de Peer Y."/>
            <person name="Miranda-Saavedra D."/>
            <person name="Barton G.J."/>
            <person name="Westrop G.D."/>
            <person name="Mueller S."/>
            <person name="Dessi D."/>
            <person name="Fiori P.L."/>
            <person name="Ren Q."/>
            <person name="Paulsen I."/>
            <person name="Zhang H."/>
            <person name="Bastida-Corcuera F.D."/>
            <person name="Simoes-Barbosa A."/>
            <person name="Brown M.T."/>
            <person name="Hayes R.D."/>
            <person name="Mukherjee M."/>
            <person name="Okumura C.Y."/>
            <person name="Schneider R."/>
            <person name="Smith A.J."/>
            <person name="Vanacova S."/>
            <person name="Villalvazo M."/>
            <person name="Haas B.J."/>
            <person name="Pertea M."/>
            <person name="Feldblyum T.V."/>
            <person name="Utterback T.R."/>
            <person name="Shu C.L."/>
            <person name="Osoegawa K."/>
            <person name="de Jong P.J."/>
            <person name="Hrdy I."/>
            <person name="Horvathova L."/>
            <person name="Zubacova Z."/>
            <person name="Dolezal P."/>
            <person name="Malik S.B."/>
            <person name="Logsdon J.M. Jr."/>
            <person name="Henze K."/>
            <person name="Gupta A."/>
            <person name="Wang C.C."/>
            <person name="Dunne R.L."/>
            <person name="Upcroft J.A."/>
            <person name="Upcroft P."/>
            <person name="White O."/>
            <person name="Salzberg S.L."/>
            <person name="Tang P."/>
            <person name="Chiu C.-H."/>
            <person name="Lee Y.-S."/>
            <person name="Embley T.M."/>
            <person name="Coombs G.H."/>
            <person name="Mottram J.C."/>
            <person name="Tachezy J."/>
            <person name="Fraser-Liggett C.M."/>
            <person name="Johnson P.J."/>
        </authorList>
    </citation>
    <scope>NUCLEOTIDE SEQUENCE [LARGE SCALE GENOMIC DNA]</scope>
    <source>
        <strain evidence="2">G3</strain>
    </source>
</reference>
<dbReference type="EMBL" id="DS113261">
    <property type="protein sequence ID" value="EAY15038.1"/>
    <property type="molecule type" value="Genomic_DNA"/>
</dbReference>
<name>A2DX11_TRIV3</name>
<dbReference type="VEuPathDB" id="TrichDB:TVAGG3_0185020"/>